<protein>
    <submittedName>
        <fullName evidence="8">ABC transporter permease</fullName>
    </submittedName>
</protein>
<feature type="transmembrane region" description="Helical" evidence="6">
    <location>
        <begin position="585"/>
        <end position="605"/>
    </location>
</feature>
<comment type="similarity">
    <text evidence="6">Belongs to the ABC-4 integral membrane protein family.</text>
</comment>
<feature type="domain" description="ABC3 transporter permease C-terminal" evidence="7">
    <location>
        <begin position="60"/>
        <end position="173"/>
    </location>
</feature>
<feature type="transmembrane region" description="Helical" evidence="6">
    <location>
        <begin position="98"/>
        <end position="124"/>
    </location>
</feature>
<feature type="transmembrane region" description="Helical" evidence="6">
    <location>
        <begin position="20"/>
        <end position="40"/>
    </location>
</feature>
<feature type="transmembrane region" description="Helical" evidence="6">
    <location>
        <begin position="494"/>
        <end position="518"/>
    </location>
</feature>
<name>A0ABX0J560_9BACL</name>
<feature type="transmembrane region" description="Helical" evidence="6">
    <location>
        <begin position="144"/>
        <end position="172"/>
    </location>
</feature>
<feature type="transmembrane region" description="Helical" evidence="6">
    <location>
        <begin position="60"/>
        <end position="78"/>
    </location>
</feature>
<dbReference type="PANTHER" id="PTHR46795:SF2">
    <property type="entry name" value="ABC TRANSPORTER, PERMEASE PROTEIN"/>
    <property type="match status" value="1"/>
</dbReference>
<keyword evidence="6" id="KW-0813">Transport</keyword>
<evidence type="ECO:0000256" key="3">
    <source>
        <dbReference type="ARBA" id="ARBA00022692"/>
    </source>
</evidence>
<proteinExistence type="inferred from homology"/>
<keyword evidence="5 6" id="KW-0472">Membrane</keyword>
<evidence type="ECO:0000256" key="5">
    <source>
        <dbReference type="ARBA" id="ARBA00023136"/>
    </source>
</evidence>
<sequence length="620" mass="71301">MEFKQFATRNVLRNGKAYFAYFLSTFVSVTLFFSLTMFILHPDKGTFKSYISVSLLGAEIIAYLFLFFFVFYSISVLLKKRYKEFGILYMLGTSRRQLLKMIFIENMIISVAATTGGIVTGLVFSKLFLTIIEKLLRLPSLPFYFPIKAILITLVCFLLLGMFVSLFTSWIVKEKDILRLLKATKAPKPAPKFSRVIAVFGFLLLLAGYALSFVPIKGNLGDYIIIIIGMVVIATYLLFSQFSVFAIALLKKNRFYYLRNTNLIWVSNLFYRIRDNARMFFIITITSTAVVILSGASFAFWTNTLNDIEDQHPLAFTYQTFGINPSAAEEIRFIEDQLKKNQFPYEKIVVDIKYLNQEEGAALPVMKASVYNQFAKQLNLKTVSIREQEAIRIVPPEENNDINHLAIEGNSIRITEEIRAKLLEDQFYAIYVVADPLFDRIEATEVVAQPRYVFHVKDWSGTYVVYDEYEKKYGDNQVSLFLSKSHIYETEKRAYGMIMFLSIFLGIIFLVASGSFIYNKFYMDQETDKQKYKQLHKIGVTFKEINKVVSIEIGVLFLFPYIVATIHSAVALGALQRLFKLEVGAAAVTVMGIFLLLQIAYFLFIRRNYLNVIKKHLTFS</sequence>
<organism evidence="8 9">
    <name type="scientific">Paenibacillus agricola</name>
    <dbReference type="NCBI Taxonomy" id="2716264"/>
    <lineage>
        <taxon>Bacteria</taxon>
        <taxon>Bacillati</taxon>
        <taxon>Bacillota</taxon>
        <taxon>Bacilli</taxon>
        <taxon>Bacillales</taxon>
        <taxon>Paenibacillaceae</taxon>
        <taxon>Paenibacillus</taxon>
    </lineage>
</organism>
<dbReference type="EMBL" id="JAAOIW010000005">
    <property type="protein sequence ID" value="NHN31537.1"/>
    <property type="molecule type" value="Genomic_DNA"/>
</dbReference>
<dbReference type="Proteomes" id="UP001165962">
    <property type="component" value="Unassembled WGS sequence"/>
</dbReference>
<dbReference type="InterPro" id="IPR027022">
    <property type="entry name" value="ABC_permease_BceB-typ"/>
</dbReference>
<dbReference type="InterPro" id="IPR003838">
    <property type="entry name" value="ABC3_permease_C"/>
</dbReference>
<accession>A0ABX0J560</accession>
<keyword evidence="2 6" id="KW-1003">Cell membrane</keyword>
<evidence type="ECO:0000256" key="2">
    <source>
        <dbReference type="ARBA" id="ARBA00022475"/>
    </source>
</evidence>
<comment type="subcellular location">
    <subcellularLocation>
        <location evidence="1 6">Cell membrane</location>
        <topology evidence="1 6">Multi-pass membrane protein</topology>
    </subcellularLocation>
</comment>
<comment type="caution">
    <text evidence="8">The sequence shown here is derived from an EMBL/GenBank/DDBJ whole genome shotgun (WGS) entry which is preliminary data.</text>
</comment>
<dbReference type="RefSeq" id="WP_166151644.1">
    <property type="nucleotide sequence ID" value="NZ_JAAOIW010000005.1"/>
</dbReference>
<keyword evidence="9" id="KW-1185">Reference proteome</keyword>
<feature type="transmembrane region" description="Helical" evidence="6">
    <location>
        <begin position="193"/>
        <end position="211"/>
    </location>
</feature>
<dbReference type="PANTHER" id="PTHR46795">
    <property type="entry name" value="ABC TRANSPORTER PERMEASE-RELATED-RELATED"/>
    <property type="match status" value="1"/>
</dbReference>
<dbReference type="Pfam" id="PF02687">
    <property type="entry name" value="FtsX"/>
    <property type="match status" value="1"/>
</dbReference>
<evidence type="ECO:0000256" key="1">
    <source>
        <dbReference type="ARBA" id="ARBA00004651"/>
    </source>
</evidence>
<feature type="transmembrane region" description="Helical" evidence="6">
    <location>
        <begin position="279"/>
        <end position="301"/>
    </location>
</feature>
<reference evidence="8" key="1">
    <citation type="submission" date="2020-03" db="EMBL/GenBank/DDBJ databases">
        <title>Draft sequencing of Paenibacilllus sp. S3N08.</title>
        <authorList>
            <person name="Kim D.-U."/>
        </authorList>
    </citation>
    <scope>NUCLEOTIDE SEQUENCE</scope>
    <source>
        <strain evidence="8">S3N08</strain>
    </source>
</reference>
<feature type="transmembrane region" description="Helical" evidence="6">
    <location>
        <begin position="223"/>
        <end position="250"/>
    </location>
</feature>
<evidence type="ECO:0000256" key="6">
    <source>
        <dbReference type="PIRNR" id="PIRNR018968"/>
    </source>
</evidence>
<evidence type="ECO:0000313" key="9">
    <source>
        <dbReference type="Proteomes" id="UP001165962"/>
    </source>
</evidence>
<feature type="transmembrane region" description="Helical" evidence="6">
    <location>
        <begin position="553"/>
        <end position="579"/>
    </location>
</feature>
<keyword evidence="4 6" id="KW-1133">Transmembrane helix</keyword>
<evidence type="ECO:0000256" key="4">
    <source>
        <dbReference type="ARBA" id="ARBA00022989"/>
    </source>
</evidence>
<gene>
    <name evidence="8" type="ORF">G9U52_17025</name>
</gene>
<evidence type="ECO:0000259" key="7">
    <source>
        <dbReference type="Pfam" id="PF02687"/>
    </source>
</evidence>
<dbReference type="PIRSF" id="PIRSF018968">
    <property type="entry name" value="ABC_permease_BceB"/>
    <property type="match status" value="1"/>
</dbReference>
<dbReference type="InterPro" id="IPR052536">
    <property type="entry name" value="ABC-4_Integral_Memb_Prot"/>
</dbReference>
<keyword evidence="3 6" id="KW-0812">Transmembrane</keyword>
<evidence type="ECO:0000313" key="8">
    <source>
        <dbReference type="EMBL" id="NHN31537.1"/>
    </source>
</evidence>